<dbReference type="SUPFAM" id="SSF51126">
    <property type="entry name" value="Pectin lyase-like"/>
    <property type="match status" value="1"/>
</dbReference>
<dbReference type="Gene3D" id="2.160.20.10">
    <property type="entry name" value="Single-stranded right-handed beta-helix, Pectin lyase-like"/>
    <property type="match status" value="1"/>
</dbReference>
<dbReference type="InterPro" id="IPR012334">
    <property type="entry name" value="Pectin_lyas_fold"/>
</dbReference>
<feature type="active site" evidence="8">
    <location>
        <position position="246"/>
    </location>
</feature>
<evidence type="ECO:0000256" key="2">
    <source>
        <dbReference type="ARBA" id="ARBA00008834"/>
    </source>
</evidence>
<reference evidence="10 11" key="1">
    <citation type="submission" date="2019-09" db="EMBL/GenBank/DDBJ databases">
        <title>A chromosome-level genome assembly of the Chinese tupelo Nyssa sinensis.</title>
        <authorList>
            <person name="Yang X."/>
            <person name="Kang M."/>
            <person name="Yang Y."/>
            <person name="Xiong H."/>
            <person name="Wang M."/>
            <person name="Zhang Z."/>
            <person name="Wang Z."/>
            <person name="Wu H."/>
            <person name="Ma T."/>
            <person name="Liu J."/>
            <person name="Xi Z."/>
        </authorList>
    </citation>
    <scope>NUCLEOTIDE SEQUENCE [LARGE SCALE GENOMIC DNA]</scope>
    <source>
        <strain evidence="10">J267</strain>
        <tissue evidence="10">Leaf</tissue>
    </source>
</reference>
<evidence type="ECO:0000256" key="5">
    <source>
        <dbReference type="ARBA" id="ARBA00022801"/>
    </source>
</evidence>
<gene>
    <name evidence="10" type="ORF">F0562_011230</name>
</gene>
<dbReference type="GO" id="GO:0004650">
    <property type="term" value="F:polygalacturonase activity"/>
    <property type="evidence" value="ECO:0007669"/>
    <property type="project" value="InterPro"/>
</dbReference>
<dbReference type="PROSITE" id="PS00502">
    <property type="entry name" value="POLYGALACTURONASE"/>
    <property type="match status" value="1"/>
</dbReference>
<dbReference type="AlphaFoldDB" id="A0A5J5A639"/>
<evidence type="ECO:0000256" key="6">
    <source>
        <dbReference type="ARBA" id="ARBA00023295"/>
    </source>
</evidence>
<evidence type="ECO:0000313" key="10">
    <source>
        <dbReference type="EMBL" id="KAA8524807.1"/>
    </source>
</evidence>
<dbReference type="InterPro" id="IPR006626">
    <property type="entry name" value="PbH1"/>
</dbReference>
<dbReference type="SMART" id="SM00710">
    <property type="entry name" value="PbH1"/>
    <property type="match status" value="5"/>
</dbReference>
<evidence type="ECO:0000256" key="9">
    <source>
        <dbReference type="RuleBase" id="RU361169"/>
    </source>
</evidence>
<evidence type="ECO:0000313" key="11">
    <source>
        <dbReference type="Proteomes" id="UP000325577"/>
    </source>
</evidence>
<keyword evidence="4" id="KW-0964">Secreted</keyword>
<comment type="subcellular location">
    <subcellularLocation>
        <location evidence="1">Secreted</location>
        <location evidence="1">Cell wall</location>
    </subcellularLocation>
</comment>
<keyword evidence="7" id="KW-0961">Cell wall biogenesis/degradation</keyword>
<keyword evidence="3" id="KW-0134">Cell wall</keyword>
<evidence type="ECO:0000256" key="7">
    <source>
        <dbReference type="ARBA" id="ARBA00023316"/>
    </source>
</evidence>
<dbReference type="FunFam" id="2.160.20.10:FF:000004">
    <property type="entry name" value="Pectin lyase-like superfamily protein"/>
    <property type="match status" value="1"/>
</dbReference>
<name>A0A5J5A639_9ASTE</name>
<dbReference type="OrthoDB" id="187139at2759"/>
<keyword evidence="5 9" id="KW-0378">Hydrolase</keyword>
<organism evidence="10 11">
    <name type="scientific">Nyssa sinensis</name>
    <dbReference type="NCBI Taxonomy" id="561372"/>
    <lineage>
        <taxon>Eukaryota</taxon>
        <taxon>Viridiplantae</taxon>
        <taxon>Streptophyta</taxon>
        <taxon>Embryophyta</taxon>
        <taxon>Tracheophyta</taxon>
        <taxon>Spermatophyta</taxon>
        <taxon>Magnoliopsida</taxon>
        <taxon>eudicotyledons</taxon>
        <taxon>Gunneridae</taxon>
        <taxon>Pentapetalae</taxon>
        <taxon>asterids</taxon>
        <taxon>Cornales</taxon>
        <taxon>Nyssaceae</taxon>
        <taxon>Nyssa</taxon>
    </lineage>
</organism>
<keyword evidence="11" id="KW-1185">Reference proteome</keyword>
<evidence type="ECO:0000256" key="8">
    <source>
        <dbReference type="PROSITE-ProRule" id="PRU10052"/>
    </source>
</evidence>
<dbReference type="Pfam" id="PF00295">
    <property type="entry name" value="Glyco_hydro_28"/>
    <property type="match status" value="1"/>
</dbReference>
<sequence>MWHMLAVMRRNLQNTRKSPRVADENMFVDEAQVFNVKKYGAKANSDISKALLSAWKDACASKSRSQVVVPGGTYKLNEVLFEGPCKAPVDMKVQGTLQANGDHSAFKTDGWVTFQHIDGFSLSGGGTFDGQGAHAWSKVNCHEKRNCGRPPINIRFNYVSNAEVHDITSLNSKNFHINLLGCKSFNIQHISIVTPENSPNTDGIHIGRSNGIKILDTSIKTGDDCISMGDGTHEVDIEKVTCGPGHGISVGSLGKYPNEQPVSGIRVKNCTLRNTMNGVRIKTWPSSPGQSTASDMHFDNILMDNVGNPILIDQEYCPWGQCKLQVPSKVKISNVSFKNIRGTSTTHDAVKLVCSKSLPCENVEIGTIDLKYHGPEGAAKTTCLNIRPKFSGQQNPVTCSKKS</sequence>
<dbReference type="GO" id="GO:0005975">
    <property type="term" value="P:carbohydrate metabolic process"/>
    <property type="evidence" value="ECO:0007669"/>
    <property type="project" value="InterPro"/>
</dbReference>
<comment type="similarity">
    <text evidence="2 9">Belongs to the glycosyl hydrolase 28 family.</text>
</comment>
<evidence type="ECO:0000256" key="4">
    <source>
        <dbReference type="ARBA" id="ARBA00022525"/>
    </source>
</evidence>
<dbReference type="EMBL" id="CM018047">
    <property type="protein sequence ID" value="KAA8524807.1"/>
    <property type="molecule type" value="Genomic_DNA"/>
</dbReference>
<keyword evidence="6 9" id="KW-0326">Glycosidase</keyword>
<dbReference type="Proteomes" id="UP000325577">
    <property type="component" value="Linkage Group LG4"/>
</dbReference>
<protein>
    <recommendedName>
        <fullName evidence="12">Pectate lyase superfamily protein domain-containing protein</fullName>
    </recommendedName>
</protein>
<evidence type="ECO:0000256" key="1">
    <source>
        <dbReference type="ARBA" id="ARBA00004191"/>
    </source>
</evidence>
<evidence type="ECO:0008006" key="12">
    <source>
        <dbReference type="Google" id="ProtNLM"/>
    </source>
</evidence>
<dbReference type="PANTHER" id="PTHR31375">
    <property type="match status" value="1"/>
</dbReference>
<accession>A0A5J5A639</accession>
<proteinExistence type="inferred from homology"/>
<evidence type="ECO:0000256" key="3">
    <source>
        <dbReference type="ARBA" id="ARBA00022512"/>
    </source>
</evidence>
<dbReference type="InterPro" id="IPR000743">
    <property type="entry name" value="Glyco_hydro_28"/>
</dbReference>
<dbReference type="GO" id="GO:0071555">
    <property type="term" value="P:cell wall organization"/>
    <property type="evidence" value="ECO:0007669"/>
    <property type="project" value="UniProtKB-KW"/>
</dbReference>
<dbReference type="InterPro" id="IPR011050">
    <property type="entry name" value="Pectin_lyase_fold/virulence"/>
</dbReference>